<sequence length="123" mass="13697">MTPYRDGSVLASTSPRGLAGLGTFIGAYDLAQDGPLREGALFDLHEDPAQESPIVDDDVELRMIELLRRLMVETDAPPGQFERLVILMIVNGLVLSVLYVTYPRDTARVGQELELRRRQELAD</sequence>
<keyword evidence="1" id="KW-0812">Transmembrane</keyword>
<keyword evidence="3" id="KW-1185">Reference proteome</keyword>
<comment type="caution">
    <text evidence="2">The sequence shown here is derived from an EMBL/GenBank/DDBJ whole genome shotgun (WGS) entry which is preliminary data.</text>
</comment>
<protein>
    <submittedName>
        <fullName evidence="2">Uncharacterized protein</fullName>
    </submittedName>
</protein>
<gene>
    <name evidence="2" type="ORF">HD596_009312</name>
</gene>
<keyword evidence="1" id="KW-1133">Transmembrane helix</keyword>
<dbReference type="AlphaFoldDB" id="A0A7W9GFD2"/>
<evidence type="ECO:0000256" key="1">
    <source>
        <dbReference type="SAM" id="Phobius"/>
    </source>
</evidence>
<name>A0A7W9GFD2_9ACTN</name>
<evidence type="ECO:0000313" key="3">
    <source>
        <dbReference type="Proteomes" id="UP000579153"/>
    </source>
</evidence>
<keyword evidence="1" id="KW-0472">Membrane</keyword>
<dbReference type="EMBL" id="JACHMB010000001">
    <property type="protein sequence ID" value="MBB5782556.1"/>
    <property type="molecule type" value="Genomic_DNA"/>
</dbReference>
<evidence type="ECO:0000313" key="2">
    <source>
        <dbReference type="EMBL" id="MBB5782556.1"/>
    </source>
</evidence>
<proteinExistence type="predicted"/>
<reference evidence="2 3" key="1">
    <citation type="submission" date="2020-08" db="EMBL/GenBank/DDBJ databases">
        <title>Sequencing the genomes of 1000 actinobacteria strains.</title>
        <authorList>
            <person name="Klenk H.-P."/>
        </authorList>
    </citation>
    <scope>NUCLEOTIDE SEQUENCE [LARGE SCALE GENOMIC DNA]</scope>
    <source>
        <strain evidence="2 3">DSM 45507</strain>
    </source>
</reference>
<feature type="transmembrane region" description="Helical" evidence="1">
    <location>
        <begin position="84"/>
        <end position="102"/>
    </location>
</feature>
<dbReference type="Proteomes" id="UP000579153">
    <property type="component" value="Unassembled WGS sequence"/>
</dbReference>
<organism evidence="2 3">
    <name type="scientific">Nonomuraea jabiensis</name>
    <dbReference type="NCBI Taxonomy" id="882448"/>
    <lineage>
        <taxon>Bacteria</taxon>
        <taxon>Bacillati</taxon>
        <taxon>Actinomycetota</taxon>
        <taxon>Actinomycetes</taxon>
        <taxon>Streptosporangiales</taxon>
        <taxon>Streptosporangiaceae</taxon>
        <taxon>Nonomuraea</taxon>
    </lineage>
</organism>
<accession>A0A7W9GFD2</accession>
<dbReference type="RefSeq" id="WP_221519885.1">
    <property type="nucleotide sequence ID" value="NZ_JACHMB010000001.1"/>
</dbReference>